<dbReference type="OrthoDB" id="9815690at2"/>
<dbReference type="PANTHER" id="PTHR10788:SF106">
    <property type="entry name" value="BCDNA.GH08860"/>
    <property type="match status" value="1"/>
</dbReference>
<dbReference type="InterPro" id="IPR001830">
    <property type="entry name" value="Glyco_trans_20"/>
</dbReference>
<dbReference type="CDD" id="cd03788">
    <property type="entry name" value="GT20_TPS"/>
    <property type="match status" value="1"/>
</dbReference>
<name>A0A4Y6Q270_PERCE</name>
<dbReference type="GO" id="GO:0005829">
    <property type="term" value="C:cytosol"/>
    <property type="evidence" value="ECO:0007669"/>
    <property type="project" value="TreeGrafter"/>
</dbReference>
<dbReference type="GO" id="GO:0005992">
    <property type="term" value="P:trehalose biosynthetic process"/>
    <property type="evidence" value="ECO:0007669"/>
    <property type="project" value="InterPro"/>
</dbReference>
<gene>
    <name evidence="3" type="ORF">FIV42_29290</name>
</gene>
<dbReference type="PANTHER" id="PTHR10788">
    <property type="entry name" value="TREHALOSE-6-PHOSPHATE SYNTHASE"/>
    <property type="match status" value="1"/>
</dbReference>
<dbReference type="GO" id="GO:0004805">
    <property type="term" value="F:trehalose-phosphatase activity"/>
    <property type="evidence" value="ECO:0007669"/>
    <property type="project" value="TreeGrafter"/>
</dbReference>
<accession>A0A4Y6Q270</accession>
<dbReference type="Pfam" id="PF00982">
    <property type="entry name" value="Glyco_transf_20"/>
    <property type="match status" value="1"/>
</dbReference>
<evidence type="ECO:0000313" key="3">
    <source>
        <dbReference type="EMBL" id="QDG54691.1"/>
    </source>
</evidence>
<proteinExistence type="inferred from homology"/>
<evidence type="ECO:0000256" key="2">
    <source>
        <dbReference type="SAM" id="MobiDB-lite"/>
    </source>
</evidence>
<keyword evidence="4" id="KW-1185">Reference proteome</keyword>
<accession>A0A5B8YD56</accession>
<dbReference type="GO" id="GO:0003825">
    <property type="term" value="F:alpha,alpha-trehalose-phosphate synthase (UDP-forming) activity"/>
    <property type="evidence" value="ECO:0007669"/>
    <property type="project" value="TreeGrafter"/>
</dbReference>
<reference evidence="3 4" key="1">
    <citation type="submission" date="2019-06" db="EMBL/GenBank/DDBJ databases">
        <title>Persicimonas caeni gen. nov., sp. nov., a predatory bacterium isolated from solar saltern.</title>
        <authorList>
            <person name="Wang S."/>
        </authorList>
    </citation>
    <scope>NUCLEOTIDE SEQUENCE [LARGE SCALE GENOMIC DNA]</scope>
    <source>
        <strain evidence="3 4">YN101</strain>
    </source>
</reference>
<dbReference type="AlphaFoldDB" id="A0A4Y6Q270"/>
<dbReference type="EMBL" id="CP041186">
    <property type="protein sequence ID" value="QDG54691.1"/>
    <property type="molecule type" value="Genomic_DNA"/>
</dbReference>
<dbReference type="RefSeq" id="WP_141201135.1">
    <property type="nucleotide sequence ID" value="NZ_CP041186.1"/>
</dbReference>
<dbReference type="Proteomes" id="UP000315995">
    <property type="component" value="Chromosome"/>
</dbReference>
<dbReference type="Gene3D" id="3.40.50.2000">
    <property type="entry name" value="Glycogen Phosphorylase B"/>
    <property type="match status" value="2"/>
</dbReference>
<evidence type="ECO:0000256" key="1">
    <source>
        <dbReference type="ARBA" id="ARBA00008799"/>
    </source>
</evidence>
<dbReference type="SUPFAM" id="SSF53756">
    <property type="entry name" value="UDP-Glycosyltransferase/glycogen phosphorylase"/>
    <property type="match status" value="1"/>
</dbReference>
<organism evidence="3 4">
    <name type="scientific">Persicimonas caeni</name>
    <dbReference type="NCBI Taxonomy" id="2292766"/>
    <lineage>
        <taxon>Bacteria</taxon>
        <taxon>Deltaproteobacteria</taxon>
        <taxon>Bradymonadales</taxon>
        <taxon>Bradymonadaceae</taxon>
        <taxon>Persicimonas</taxon>
    </lineage>
</organism>
<feature type="region of interest" description="Disordered" evidence="2">
    <location>
        <begin position="496"/>
        <end position="517"/>
    </location>
</feature>
<comment type="similarity">
    <text evidence="1">Belongs to the glycosyltransferase 20 family.</text>
</comment>
<protein>
    <submittedName>
        <fullName evidence="3">Trehalose-6-phosphate synthase</fullName>
    </submittedName>
</protein>
<evidence type="ECO:0000313" key="4">
    <source>
        <dbReference type="Proteomes" id="UP000315995"/>
    </source>
</evidence>
<sequence length="517" mass="59056">MPDNQELTIVSNRLPIVMNFDEQNRQWNGKPGSGGLVSAMNPILQSRGGTWVGWPGMVAEKAEGYEQSLREVIEDIGQEAGYKLEPVMLSSEEVEGYYGGFANSVLWPLFHGFPNRCDFKPEFWEQYVEVNEKFAAGLANTMEPGQPIWVHDYHLIGVAEKLRQFGSPGNIGYFLHIPFPALENYVKLPWRADLMRALLAYDLLGFQSGRDKRNFLECVERLMPQTNIVHGDTTTTVEVQGEKVIVGVFPISIDFDDFNERAQSREVESRMERMREELGPYKMLLGIDRLDYTKGLLERFYAFEELLSRHPDLCEEVVFFQLVVPSRESVPEYQALKREIDRIVGRINGRFSTSKWQPIHYLYNTVDIAELTALYRHASVGVVTPLCDGMNLVSKEFCASQVDESGVLILSEFAGAADEFHEDALLVNPYDTVSTAEAIYEAVMMDEKERRKRMRRLRHEVQTHNVYWWANQFVDSLHEPSTLVEASKGEYLPTFEAPHRTNGHGIAPISPSERSPR</sequence>